<protein>
    <recommendedName>
        <fullName evidence="15">Cytochrome P450</fullName>
    </recommendedName>
</protein>
<keyword evidence="9" id="KW-0503">Monooxygenase</keyword>
<dbReference type="PANTHER" id="PTHR24282">
    <property type="entry name" value="CYTOCHROME P450 FAMILY MEMBER"/>
    <property type="match status" value="1"/>
</dbReference>
<keyword evidence="3 11" id="KW-0349">Heme</keyword>
<keyword evidence="4 12" id="KW-0812">Transmembrane</keyword>
<evidence type="ECO:0008006" key="15">
    <source>
        <dbReference type="Google" id="ProtNLM"/>
    </source>
</evidence>
<evidence type="ECO:0000313" key="14">
    <source>
        <dbReference type="Proteomes" id="UP000593564"/>
    </source>
</evidence>
<keyword evidence="5 11" id="KW-0479">Metal-binding</keyword>
<dbReference type="GO" id="GO:0020037">
    <property type="term" value="F:heme binding"/>
    <property type="evidence" value="ECO:0007669"/>
    <property type="project" value="InterPro"/>
</dbReference>
<proteinExistence type="inferred from homology"/>
<evidence type="ECO:0000313" key="13">
    <source>
        <dbReference type="EMBL" id="KAF5929931.1"/>
    </source>
</evidence>
<feature type="non-terminal residue" evidence="13">
    <location>
        <position position="1"/>
    </location>
</feature>
<dbReference type="Proteomes" id="UP000593564">
    <property type="component" value="Unassembled WGS sequence"/>
</dbReference>
<dbReference type="SUPFAM" id="SSF48264">
    <property type="entry name" value="Cytochrome P450"/>
    <property type="match status" value="2"/>
</dbReference>
<dbReference type="AlphaFoldDB" id="A0A7J7FPY0"/>
<dbReference type="PANTHER" id="PTHR24282:SF20">
    <property type="entry name" value="CYTOCHROME P450 CYP749A22-LIKE"/>
    <property type="match status" value="1"/>
</dbReference>
<evidence type="ECO:0000256" key="10">
    <source>
        <dbReference type="ARBA" id="ARBA00023136"/>
    </source>
</evidence>
<dbReference type="FunFam" id="1.10.630.10:FF:000029">
    <property type="entry name" value="Cytochrome P450 734A1"/>
    <property type="match status" value="1"/>
</dbReference>
<name>A0A7J7FPY0_CAMSI</name>
<keyword evidence="14" id="KW-1185">Reference proteome</keyword>
<dbReference type="InterPro" id="IPR036396">
    <property type="entry name" value="Cyt_P450_sf"/>
</dbReference>
<comment type="similarity">
    <text evidence="2">Belongs to the cytochrome P450 family.</text>
</comment>
<evidence type="ECO:0000256" key="4">
    <source>
        <dbReference type="ARBA" id="ARBA00022692"/>
    </source>
</evidence>
<organism evidence="13 14">
    <name type="scientific">Camellia sinensis</name>
    <name type="common">Tea plant</name>
    <name type="synonym">Thea sinensis</name>
    <dbReference type="NCBI Taxonomy" id="4442"/>
    <lineage>
        <taxon>Eukaryota</taxon>
        <taxon>Viridiplantae</taxon>
        <taxon>Streptophyta</taxon>
        <taxon>Embryophyta</taxon>
        <taxon>Tracheophyta</taxon>
        <taxon>Spermatophyta</taxon>
        <taxon>Magnoliopsida</taxon>
        <taxon>eudicotyledons</taxon>
        <taxon>Gunneridae</taxon>
        <taxon>Pentapetalae</taxon>
        <taxon>asterids</taxon>
        <taxon>Ericales</taxon>
        <taxon>Theaceae</taxon>
        <taxon>Camellia</taxon>
    </lineage>
</organism>
<accession>A0A7J7FPY0</accession>
<evidence type="ECO:0000256" key="1">
    <source>
        <dbReference type="ARBA" id="ARBA00004370"/>
    </source>
</evidence>
<comment type="subcellular location">
    <subcellularLocation>
        <location evidence="1">Membrane</location>
    </subcellularLocation>
</comment>
<dbReference type="PROSITE" id="PS00086">
    <property type="entry name" value="CYTOCHROME_P450"/>
    <property type="match status" value="1"/>
</dbReference>
<gene>
    <name evidence="13" type="ORF">HYC85_000123</name>
</gene>
<dbReference type="InterPro" id="IPR050665">
    <property type="entry name" value="Cytochrome_P450_Monooxygen"/>
</dbReference>
<keyword evidence="6 12" id="KW-1133">Transmembrane helix</keyword>
<feature type="transmembrane region" description="Helical" evidence="12">
    <location>
        <begin position="524"/>
        <end position="544"/>
    </location>
</feature>
<comment type="caution">
    <text evidence="13">The sequence shown here is derived from an EMBL/GenBank/DDBJ whole genome shotgun (WGS) entry which is preliminary data.</text>
</comment>
<dbReference type="EMBL" id="JACBKZ010000237">
    <property type="protein sequence ID" value="KAF5929931.1"/>
    <property type="molecule type" value="Genomic_DNA"/>
</dbReference>
<feature type="binding site" description="axial binding residue" evidence="11">
    <location>
        <position position="475"/>
    </location>
    <ligand>
        <name>heme</name>
        <dbReference type="ChEBI" id="CHEBI:30413"/>
    </ligand>
    <ligandPart>
        <name>Fe</name>
        <dbReference type="ChEBI" id="CHEBI:18248"/>
    </ligandPart>
</feature>
<dbReference type="Pfam" id="PF00067">
    <property type="entry name" value="p450"/>
    <property type="match status" value="2"/>
</dbReference>
<comment type="cofactor">
    <cofactor evidence="11">
        <name>heme</name>
        <dbReference type="ChEBI" id="CHEBI:30413"/>
    </cofactor>
</comment>
<evidence type="ECO:0000256" key="7">
    <source>
        <dbReference type="ARBA" id="ARBA00023002"/>
    </source>
</evidence>
<evidence type="ECO:0000256" key="9">
    <source>
        <dbReference type="ARBA" id="ARBA00023033"/>
    </source>
</evidence>
<dbReference type="Gene3D" id="1.10.630.10">
    <property type="entry name" value="Cytochrome P450"/>
    <property type="match status" value="2"/>
</dbReference>
<dbReference type="PRINTS" id="PR00385">
    <property type="entry name" value="P450"/>
</dbReference>
<keyword evidence="8 11" id="KW-0408">Iron</keyword>
<dbReference type="GO" id="GO:0016705">
    <property type="term" value="F:oxidoreductase activity, acting on paired donors, with incorporation or reduction of molecular oxygen"/>
    <property type="evidence" value="ECO:0007669"/>
    <property type="project" value="InterPro"/>
</dbReference>
<dbReference type="InterPro" id="IPR017972">
    <property type="entry name" value="Cyt_P450_CS"/>
</dbReference>
<reference evidence="13 14" key="2">
    <citation type="submission" date="2020-07" db="EMBL/GenBank/DDBJ databases">
        <title>Genome assembly of wild tea tree DASZ reveals pedigree and selection history of tea varieties.</title>
        <authorList>
            <person name="Zhang W."/>
        </authorList>
    </citation>
    <scope>NUCLEOTIDE SEQUENCE [LARGE SCALE GENOMIC DNA]</scope>
    <source>
        <strain evidence="14">cv. G240</strain>
        <tissue evidence="13">Leaf</tissue>
    </source>
</reference>
<evidence type="ECO:0000256" key="6">
    <source>
        <dbReference type="ARBA" id="ARBA00022989"/>
    </source>
</evidence>
<dbReference type="InterPro" id="IPR002401">
    <property type="entry name" value="Cyt_P450_E_grp-I"/>
</dbReference>
<dbReference type="InterPro" id="IPR001128">
    <property type="entry name" value="Cyt_P450"/>
</dbReference>
<dbReference type="GO" id="GO:0004497">
    <property type="term" value="F:monooxygenase activity"/>
    <property type="evidence" value="ECO:0007669"/>
    <property type="project" value="UniProtKB-KW"/>
</dbReference>
<evidence type="ECO:0000256" key="2">
    <source>
        <dbReference type="ARBA" id="ARBA00010617"/>
    </source>
</evidence>
<keyword evidence="7" id="KW-0560">Oxidoreductase</keyword>
<evidence type="ECO:0000256" key="5">
    <source>
        <dbReference type="ARBA" id="ARBA00022723"/>
    </source>
</evidence>
<dbReference type="GO" id="GO:0016020">
    <property type="term" value="C:membrane"/>
    <property type="evidence" value="ECO:0007669"/>
    <property type="project" value="UniProtKB-SubCell"/>
</dbReference>
<reference evidence="14" key="1">
    <citation type="journal article" date="2020" name="Nat. Commun.">
        <title>Genome assembly of wild tea tree DASZ reveals pedigree and selection history of tea varieties.</title>
        <authorList>
            <person name="Zhang W."/>
            <person name="Zhang Y."/>
            <person name="Qiu H."/>
            <person name="Guo Y."/>
            <person name="Wan H."/>
            <person name="Zhang X."/>
            <person name="Scossa F."/>
            <person name="Alseekh S."/>
            <person name="Zhang Q."/>
            <person name="Wang P."/>
            <person name="Xu L."/>
            <person name="Schmidt M.H."/>
            <person name="Jia X."/>
            <person name="Li D."/>
            <person name="Zhu A."/>
            <person name="Guo F."/>
            <person name="Chen W."/>
            <person name="Ni D."/>
            <person name="Usadel B."/>
            <person name="Fernie A.R."/>
            <person name="Wen W."/>
        </authorList>
    </citation>
    <scope>NUCLEOTIDE SEQUENCE [LARGE SCALE GENOMIC DNA]</scope>
    <source>
        <strain evidence="14">cv. G240</strain>
    </source>
</reference>
<evidence type="ECO:0000256" key="11">
    <source>
        <dbReference type="PIRSR" id="PIRSR602401-1"/>
    </source>
</evidence>
<evidence type="ECO:0000256" key="3">
    <source>
        <dbReference type="ARBA" id="ARBA00022617"/>
    </source>
</evidence>
<evidence type="ECO:0000256" key="8">
    <source>
        <dbReference type="ARBA" id="ARBA00023004"/>
    </source>
</evidence>
<dbReference type="PRINTS" id="PR00463">
    <property type="entry name" value="EP450I"/>
</dbReference>
<dbReference type="GO" id="GO:0005506">
    <property type="term" value="F:iron ion binding"/>
    <property type="evidence" value="ECO:0007669"/>
    <property type="project" value="InterPro"/>
</dbReference>
<keyword evidence="10 12" id="KW-0472">Membrane</keyword>
<evidence type="ECO:0000256" key="12">
    <source>
        <dbReference type="SAM" id="Phobius"/>
    </source>
</evidence>
<sequence>MGVLETSITLLSSSLCISLIFVLIKFLHKVWWTPISIQHVMSSQGITGPPYRFIYGNSKEIIKMRAESMSKPMDLSHDIFPRLHPHIHSWLNLFGKNFLSWYGPRAQLVITESELAKEILNNREKAYQKVDTEKYLKKIFGDGLLTSEGEKWVKLRKLANHAFRAESLKNMVPAMIESVEMMLERWKYHEGKEVEVFEEFRVLTSEIISRTAFGSNYLEGKEIFEMLMKLVIIFSRNSSNIRLPGLGKFWKSSDDIESEKLEQGIQDSIIKMINKREKAMIQIGNFGTDLLGLLVKANNDIDENNRFTVEEVVDECKTFYIAGHETTTTLLSWTVLFLAIHADWQDKARKEVLELFGQKLPNAQGIARMKMVYIFPICYEWRISKMNMIINESLRLYPPLTNFTRKVHRKVKLGNLVLPANINLSISTFALHRDPQIWGEDVHLFKPERFSGGVAIATNNNSSVYIPFGLGDRSCVGTNFATNEAKIALSMILQRYAFTLSPAYIHSPVQLLTIRPQHGIQGTMITFFATTLCIFLLFALLWFLHKVWWTPIRIQNFMASQGIKGPSYRFIHGSTKQISNMLEESESKPMEDISHHVFPRLLPHVYAWTQLYGKTYLNWHGPRAQLVVAEPSLVKEILNNKDGAYPKTKIDDYLKKLLGDGIVICEGEKWSKLRKIANHAFHGESLKEMVPAMVKSVETMLERWRQHEGKEIEVYEEFRMLTSEIISRTAFGSSYLEGKNIFDMLMKLGVIVSRNELKISFPAIGKFVKSRDEIDSDKIEQEIRDSIIAMVKKRENKVITGETDSYGSDFLGSLIKVNHDANENNRISIDNIVDECKTFYIAGQETTNSSLA</sequence>